<dbReference type="InterPro" id="IPR017853">
    <property type="entry name" value="GH"/>
</dbReference>
<feature type="active site" description="Proton donor" evidence="8">
    <location>
        <position position="336"/>
    </location>
</feature>
<accession>A0A9W8P6A6</accession>
<evidence type="ECO:0000256" key="1">
    <source>
        <dbReference type="ARBA" id="ARBA00001231"/>
    </source>
</evidence>
<dbReference type="Proteomes" id="UP001142393">
    <property type="component" value="Unassembled WGS sequence"/>
</dbReference>
<comment type="similarity">
    <text evidence="2 7">Belongs to the glycosyl hydrolase 20 family.</text>
</comment>
<protein>
    <recommendedName>
        <fullName evidence="7">Beta-hexosaminidase</fullName>
        <ecNumber evidence="7">3.2.1.52</ecNumber>
    </recommendedName>
</protein>
<dbReference type="GO" id="GO:0030203">
    <property type="term" value="P:glycosaminoglycan metabolic process"/>
    <property type="evidence" value="ECO:0007669"/>
    <property type="project" value="TreeGrafter"/>
</dbReference>
<dbReference type="PANTHER" id="PTHR22600:SF26">
    <property type="entry name" value="BETA-N-ACETYLHEXOSAMINIDASE"/>
    <property type="match status" value="1"/>
</dbReference>
<feature type="domain" description="Beta-hexosaminidase eukaryotic type N-terminal" evidence="11">
    <location>
        <begin position="21"/>
        <end position="154"/>
    </location>
</feature>
<comment type="catalytic activity">
    <reaction evidence="1 7">
        <text>Hydrolysis of terminal non-reducing N-acetyl-D-hexosamine residues in N-acetyl-beta-D-hexosaminides.</text>
        <dbReference type="EC" id="3.2.1.52"/>
    </reaction>
</comment>
<dbReference type="Pfam" id="PF14845">
    <property type="entry name" value="Glycohydro_20b2"/>
    <property type="match status" value="1"/>
</dbReference>
<keyword evidence="5" id="KW-0325">Glycoprotein</keyword>
<keyword evidence="6 7" id="KW-0326">Glycosidase</keyword>
<name>A0A9W8P6A6_9AGAR</name>
<feature type="domain" description="Glycoside hydrolase family 20 catalytic" evidence="10">
    <location>
        <begin position="178"/>
        <end position="529"/>
    </location>
</feature>
<evidence type="ECO:0000256" key="8">
    <source>
        <dbReference type="PIRSR" id="PIRSR001093-1"/>
    </source>
</evidence>
<dbReference type="EC" id="3.2.1.52" evidence="7"/>
<proteinExistence type="inferred from homology"/>
<feature type="signal peptide" evidence="9">
    <location>
        <begin position="1"/>
        <end position="20"/>
    </location>
</feature>
<dbReference type="SUPFAM" id="SSF55545">
    <property type="entry name" value="beta-N-acetylhexosaminidase-like domain"/>
    <property type="match status" value="1"/>
</dbReference>
<evidence type="ECO:0000256" key="5">
    <source>
        <dbReference type="ARBA" id="ARBA00023180"/>
    </source>
</evidence>
<dbReference type="Gene3D" id="3.20.20.80">
    <property type="entry name" value="Glycosidases"/>
    <property type="match status" value="1"/>
</dbReference>
<evidence type="ECO:0000256" key="9">
    <source>
        <dbReference type="SAM" id="SignalP"/>
    </source>
</evidence>
<dbReference type="InterPro" id="IPR029018">
    <property type="entry name" value="Hex-like_dom2"/>
</dbReference>
<comment type="caution">
    <text evidence="12">The sequence shown here is derived from an EMBL/GenBank/DDBJ whole genome shotgun (WGS) entry which is preliminary data.</text>
</comment>
<evidence type="ECO:0000313" key="13">
    <source>
        <dbReference type="Proteomes" id="UP001142393"/>
    </source>
</evidence>
<gene>
    <name evidence="12" type="ORF">DFH05DRAFT_1522048</name>
</gene>
<keyword evidence="4 7" id="KW-0378">Hydrolase</keyword>
<dbReference type="SUPFAM" id="SSF51445">
    <property type="entry name" value="(Trans)glycosidases"/>
    <property type="match status" value="1"/>
</dbReference>
<dbReference type="Gene3D" id="3.30.379.10">
    <property type="entry name" value="Chitobiase/beta-hexosaminidase domain 2-like"/>
    <property type="match status" value="1"/>
</dbReference>
<evidence type="ECO:0000256" key="3">
    <source>
        <dbReference type="ARBA" id="ARBA00022729"/>
    </source>
</evidence>
<evidence type="ECO:0000259" key="11">
    <source>
        <dbReference type="Pfam" id="PF14845"/>
    </source>
</evidence>
<evidence type="ECO:0000256" key="7">
    <source>
        <dbReference type="PIRNR" id="PIRNR001093"/>
    </source>
</evidence>
<evidence type="ECO:0000256" key="2">
    <source>
        <dbReference type="ARBA" id="ARBA00006285"/>
    </source>
</evidence>
<evidence type="ECO:0000313" key="12">
    <source>
        <dbReference type="EMBL" id="KAJ3747707.1"/>
    </source>
</evidence>
<keyword evidence="13" id="KW-1185">Reference proteome</keyword>
<reference evidence="12 13" key="1">
    <citation type="journal article" date="2023" name="Proc. Natl. Acad. Sci. U.S.A.">
        <title>A global phylogenomic analysis of the shiitake genus Lentinula.</title>
        <authorList>
            <person name="Sierra-Patev S."/>
            <person name="Min B."/>
            <person name="Naranjo-Ortiz M."/>
            <person name="Looney B."/>
            <person name="Konkel Z."/>
            <person name="Slot J.C."/>
            <person name="Sakamoto Y."/>
            <person name="Steenwyk J.L."/>
            <person name="Rokas A."/>
            <person name="Carro J."/>
            <person name="Camarero S."/>
            <person name="Ferreira P."/>
            <person name="Molpeceres G."/>
            <person name="Ruiz-Duenas F.J."/>
            <person name="Serrano A."/>
            <person name="Henrissat B."/>
            <person name="Drula E."/>
            <person name="Hughes K.W."/>
            <person name="Mata J.L."/>
            <person name="Ishikawa N.K."/>
            <person name="Vargas-Isla R."/>
            <person name="Ushijima S."/>
            <person name="Smith C.A."/>
            <person name="Donoghue J."/>
            <person name="Ahrendt S."/>
            <person name="Andreopoulos W."/>
            <person name="He G."/>
            <person name="LaButti K."/>
            <person name="Lipzen A."/>
            <person name="Ng V."/>
            <person name="Riley R."/>
            <person name="Sandor L."/>
            <person name="Barry K."/>
            <person name="Martinez A.T."/>
            <person name="Xiao Y."/>
            <person name="Gibbons J.G."/>
            <person name="Terashima K."/>
            <person name="Grigoriev I.V."/>
            <person name="Hibbett D."/>
        </authorList>
    </citation>
    <scope>NUCLEOTIDE SEQUENCE [LARGE SCALE GENOMIC DNA]</scope>
    <source>
        <strain evidence="12 13">TFB7810</strain>
    </source>
</reference>
<feature type="chain" id="PRO_5040852906" description="Beta-hexosaminidase" evidence="9">
    <location>
        <begin position="21"/>
        <end position="580"/>
    </location>
</feature>
<dbReference type="InterPro" id="IPR015883">
    <property type="entry name" value="Glyco_hydro_20_cat"/>
</dbReference>
<dbReference type="InterPro" id="IPR029019">
    <property type="entry name" value="HEX_eukaryotic_N"/>
</dbReference>
<evidence type="ECO:0000256" key="4">
    <source>
        <dbReference type="ARBA" id="ARBA00022801"/>
    </source>
</evidence>
<dbReference type="GO" id="GO:0005975">
    <property type="term" value="P:carbohydrate metabolic process"/>
    <property type="evidence" value="ECO:0007669"/>
    <property type="project" value="InterPro"/>
</dbReference>
<evidence type="ECO:0000256" key="6">
    <source>
        <dbReference type="ARBA" id="ARBA00023295"/>
    </source>
</evidence>
<evidence type="ECO:0000259" key="10">
    <source>
        <dbReference type="Pfam" id="PF00728"/>
    </source>
</evidence>
<dbReference type="GO" id="GO:0004563">
    <property type="term" value="F:beta-N-acetylhexosaminidase activity"/>
    <property type="evidence" value="ECO:0007669"/>
    <property type="project" value="UniProtKB-EC"/>
</dbReference>
<dbReference type="Pfam" id="PF00728">
    <property type="entry name" value="Glyco_hydro_20"/>
    <property type="match status" value="1"/>
</dbReference>
<dbReference type="PRINTS" id="PR00738">
    <property type="entry name" value="GLHYDRLASE20"/>
</dbReference>
<dbReference type="GO" id="GO:0016020">
    <property type="term" value="C:membrane"/>
    <property type="evidence" value="ECO:0007669"/>
    <property type="project" value="TreeGrafter"/>
</dbReference>
<dbReference type="PANTHER" id="PTHR22600">
    <property type="entry name" value="BETA-HEXOSAMINIDASE"/>
    <property type="match status" value="1"/>
</dbReference>
<dbReference type="InterPro" id="IPR025705">
    <property type="entry name" value="Beta_hexosaminidase_sua/sub"/>
</dbReference>
<dbReference type="EMBL" id="JANVFU010000003">
    <property type="protein sequence ID" value="KAJ3747707.1"/>
    <property type="molecule type" value="Genomic_DNA"/>
</dbReference>
<organism evidence="12 13">
    <name type="scientific">Lentinula detonsa</name>
    <dbReference type="NCBI Taxonomy" id="2804962"/>
    <lineage>
        <taxon>Eukaryota</taxon>
        <taxon>Fungi</taxon>
        <taxon>Dikarya</taxon>
        <taxon>Basidiomycota</taxon>
        <taxon>Agaricomycotina</taxon>
        <taxon>Agaricomycetes</taxon>
        <taxon>Agaricomycetidae</taxon>
        <taxon>Agaricales</taxon>
        <taxon>Marasmiineae</taxon>
        <taxon>Omphalotaceae</taxon>
        <taxon>Lentinula</taxon>
    </lineage>
</organism>
<sequence>MLLLTTAIALALSAIPCCLSIWPIPRSFDSGNQIIKLSNSFDISINFTNPPQDLLDAVARTKDAIQTDQLGRLIVGRGSSDSEAFGSANTFHNLVLTIEQRAPVVRPIATEAVASLDTRDESYSLSVPLDGSAGVVSANTTLGLLRGLSTFEQLWYTYSGTIYTSYAPLTITNDNPAYVYRGFMLDTARNFFSVSDIKRTLDAMYLVKINTFHWHITDSQSWPIQIAQFPELAQAGAYSANQSFTPEDIQDVVSYAGERGIDVLVEIDTPGHTAIIGASHPDYVACYLSDWITFAGEPPAGQLRLADATVANFTAEVLAAVAKSLPSTMFSTGGDELDTACYSADEPTQMILNETGRTLFEALDDFTATTHGALHTLGKTTVVWEEMVLEYNTTTLRNDTIVMVWISSDDAAAVVQKGYRIVHAPSNYFYLVSINLKSSFLYMLIAVLFKDCGAGEWIGNDPTGNSWCDPFKTWQESYTFDPLANISSDQVSLVLGGEQLLWTEQSGPENLDSIVWPRAASSAEVFWTGDTLPDGFDRVGNISEALPRLHDVRYRMVQRGIKAIRLQPEWCALRPRACDG</sequence>
<dbReference type="AlphaFoldDB" id="A0A9W8P6A6"/>
<dbReference type="FunFam" id="3.20.20.80:FF:000063">
    <property type="entry name" value="Beta-hexosaminidase"/>
    <property type="match status" value="1"/>
</dbReference>
<dbReference type="PIRSF" id="PIRSF001093">
    <property type="entry name" value="B-hxosamndse_ab_euk"/>
    <property type="match status" value="1"/>
</dbReference>
<keyword evidence="3 9" id="KW-0732">Signal</keyword>